<keyword evidence="5" id="KW-0804">Transcription</keyword>
<dbReference type="Pfam" id="PF01845">
    <property type="entry name" value="CcdB"/>
    <property type="match status" value="1"/>
</dbReference>
<keyword evidence="9" id="KW-1185">Reference proteome</keyword>
<dbReference type="InterPro" id="IPR011067">
    <property type="entry name" value="Plasmid_toxin/cell-grow_inhib"/>
</dbReference>
<evidence type="ECO:0000313" key="9">
    <source>
        <dbReference type="Proteomes" id="UP000480684"/>
    </source>
</evidence>
<reference evidence="8 9" key="1">
    <citation type="submission" date="2020-02" db="EMBL/GenBank/DDBJ databases">
        <authorList>
            <person name="Dziuba M."/>
            <person name="Kuznetsov B."/>
            <person name="Mardanov A."/>
            <person name="Ravin N."/>
            <person name="Grouzdev D."/>
        </authorList>
    </citation>
    <scope>NUCLEOTIDE SEQUENCE [LARGE SCALE GENOMIC DNA]</scope>
    <source>
        <strain evidence="8 9">SpK</strain>
    </source>
</reference>
<dbReference type="RefSeq" id="WP_163681950.1">
    <property type="nucleotide sequence ID" value="NZ_JAAIYP010000042.1"/>
</dbReference>
<keyword evidence="3" id="KW-0678">Repressor</keyword>
<dbReference type="GO" id="GO:0006276">
    <property type="term" value="P:plasmid maintenance"/>
    <property type="evidence" value="ECO:0007669"/>
    <property type="project" value="InterPro"/>
</dbReference>
<keyword evidence="4" id="KW-0805">Transcription regulation</keyword>
<dbReference type="SUPFAM" id="SSF50118">
    <property type="entry name" value="Cell growth inhibitor/plasmid maintenance toxic component"/>
    <property type="match status" value="1"/>
</dbReference>
<comment type="caution">
    <text evidence="8">The sequence shown here is derived from an EMBL/GenBank/DDBJ whole genome shotgun (WGS) entry which is preliminary data.</text>
</comment>
<dbReference type="GO" id="GO:0008657">
    <property type="term" value="F:DNA topoisomerase type II (double strand cut, ATP-hydrolyzing) inhibitor activity"/>
    <property type="evidence" value="ECO:0007669"/>
    <property type="project" value="InterPro"/>
</dbReference>
<sequence>MRQFDVFRSAHPGGPLLVVLQADELSHFNVVASAPLYPVAQWEKPTRHLQPVVTVAGESMILATNHLAAVPRTILGEYVASLAEYRTDIIAALDFLFTGV</sequence>
<evidence type="ECO:0000256" key="1">
    <source>
        <dbReference type="ARBA" id="ARBA00005230"/>
    </source>
</evidence>
<accession>A0A7C9QVK1</accession>
<evidence type="ECO:0000256" key="7">
    <source>
        <dbReference type="ARBA" id="ARBA00033135"/>
    </source>
</evidence>
<evidence type="ECO:0000256" key="5">
    <source>
        <dbReference type="ARBA" id="ARBA00023163"/>
    </source>
</evidence>
<dbReference type="EMBL" id="JAAIYP010000042">
    <property type="protein sequence ID" value="NFV81680.1"/>
    <property type="molecule type" value="Genomic_DNA"/>
</dbReference>
<dbReference type="AlphaFoldDB" id="A0A7C9QVK1"/>
<evidence type="ECO:0000256" key="3">
    <source>
        <dbReference type="ARBA" id="ARBA00022491"/>
    </source>
</evidence>
<evidence type="ECO:0000256" key="2">
    <source>
        <dbReference type="ARBA" id="ARBA00015075"/>
    </source>
</evidence>
<gene>
    <name evidence="8" type="ORF">G4223_16340</name>
</gene>
<dbReference type="Proteomes" id="UP000480684">
    <property type="component" value="Unassembled WGS sequence"/>
</dbReference>
<organism evidence="8 9">
    <name type="scientific">Magnetospirillum aberrantis SpK</name>
    <dbReference type="NCBI Taxonomy" id="908842"/>
    <lineage>
        <taxon>Bacteria</taxon>
        <taxon>Pseudomonadati</taxon>
        <taxon>Pseudomonadota</taxon>
        <taxon>Alphaproteobacteria</taxon>
        <taxon>Rhodospirillales</taxon>
        <taxon>Rhodospirillaceae</taxon>
        <taxon>Magnetospirillum</taxon>
    </lineage>
</organism>
<comment type="similarity">
    <text evidence="1">Belongs to the CcdB toxin family.</text>
</comment>
<name>A0A7C9QVK1_9PROT</name>
<proteinExistence type="inferred from homology"/>
<dbReference type="Gene3D" id="2.30.30.110">
    <property type="match status" value="1"/>
</dbReference>
<dbReference type="InterPro" id="IPR002712">
    <property type="entry name" value="CcdB"/>
</dbReference>
<evidence type="ECO:0000256" key="6">
    <source>
        <dbReference type="ARBA" id="ARBA00029628"/>
    </source>
</evidence>
<evidence type="ECO:0000313" key="8">
    <source>
        <dbReference type="EMBL" id="NFV81680.1"/>
    </source>
</evidence>
<protein>
    <recommendedName>
        <fullName evidence="2">Toxin CcdB</fullName>
    </recommendedName>
    <alternativeName>
        <fullName evidence="7">Cytotoxic protein CcdB</fullName>
    </alternativeName>
    <alternativeName>
        <fullName evidence="6">Protein LetD</fullName>
    </alternativeName>
</protein>
<evidence type="ECO:0000256" key="4">
    <source>
        <dbReference type="ARBA" id="ARBA00023015"/>
    </source>
</evidence>